<name>A0ABD6FCC4_9PSEU</name>
<proteinExistence type="inferred from homology"/>
<evidence type="ECO:0000256" key="2">
    <source>
        <dbReference type="ARBA" id="ARBA00035108"/>
    </source>
</evidence>
<comment type="similarity">
    <text evidence="3">Belongs to the gas vesicle GvpF/GvpL family.</text>
</comment>
<dbReference type="Proteomes" id="UP000249324">
    <property type="component" value="Unassembled WGS sequence"/>
</dbReference>
<comment type="subcellular location">
    <subcellularLocation>
        <location evidence="2">Gas vesicle</location>
    </subcellularLocation>
</comment>
<dbReference type="GO" id="GO:0031411">
    <property type="term" value="C:gas vesicle"/>
    <property type="evidence" value="ECO:0007669"/>
    <property type="project" value="UniProtKB-SubCell"/>
</dbReference>
<keyword evidence="1" id="KW-0304">Gas vesicle</keyword>
<dbReference type="InterPro" id="IPR009430">
    <property type="entry name" value="GvpL/GvpF"/>
</dbReference>
<evidence type="ECO:0000256" key="3">
    <source>
        <dbReference type="ARBA" id="ARBA00035643"/>
    </source>
</evidence>
<evidence type="ECO:0000256" key="1">
    <source>
        <dbReference type="ARBA" id="ARBA00022987"/>
    </source>
</evidence>
<feature type="region of interest" description="Disordered" evidence="4">
    <location>
        <begin position="223"/>
        <end position="255"/>
    </location>
</feature>
<dbReference type="Pfam" id="PF06386">
    <property type="entry name" value="GvpL_GvpF"/>
    <property type="match status" value="1"/>
</dbReference>
<evidence type="ECO:0000313" key="6">
    <source>
        <dbReference type="Proteomes" id="UP000249324"/>
    </source>
</evidence>
<dbReference type="EMBL" id="QGUI02000045">
    <property type="protein sequence ID" value="MFO7191710.1"/>
    <property type="molecule type" value="Genomic_DNA"/>
</dbReference>
<dbReference type="PANTHER" id="PTHR36852:SF1">
    <property type="entry name" value="PROTEIN GVPL 2"/>
    <property type="match status" value="1"/>
</dbReference>
<comment type="caution">
    <text evidence="5">The sequence shown here is derived from an EMBL/GenBank/DDBJ whole genome shotgun (WGS) entry which is preliminary data.</text>
</comment>
<organism evidence="5 6">
    <name type="scientific">Thermocrispum agreste</name>
    <dbReference type="NCBI Taxonomy" id="37925"/>
    <lineage>
        <taxon>Bacteria</taxon>
        <taxon>Bacillati</taxon>
        <taxon>Actinomycetota</taxon>
        <taxon>Actinomycetes</taxon>
        <taxon>Pseudonocardiales</taxon>
        <taxon>Pseudonocardiaceae</taxon>
        <taxon>Thermocrispum</taxon>
    </lineage>
</organism>
<sequence>MNDGSLTRLAREHARGLLTEAAEEARELARADLVDQLRRAIMAEALRAAAAAPGEHPANTAPGVAAVDDPAVDRTSQPDRSPGHEPAPANEARPAAGLERCLYAYAITDRADLDFAELDGTGDGLRCIGSEDLALVVSDMAVSDLADLPTDEITEDGPLARLARKHDDVVRVAAGQATVLPLRLGTAVADDDAARELLHSRGESAREQLAELRGRREWGVQFLPDDQAKGVPDSTPTPSPAAARTGGSPSGTAYLTQRREALAAEERRRRDRTVAIDRAHDRLSARSSASVRRSANAGVLADVAYLVAADDEAAFQAELGHLAHPLSASGVAVRLTGPWPPYSFVSSEEG</sequence>
<accession>A0ABD6FCC4</accession>
<gene>
    <name evidence="5" type="ORF">DIU77_005660</name>
</gene>
<feature type="compositionally biased region" description="Low complexity" evidence="4">
    <location>
        <begin position="51"/>
        <end position="69"/>
    </location>
</feature>
<feature type="compositionally biased region" description="Low complexity" evidence="4">
    <location>
        <begin position="234"/>
        <end position="243"/>
    </location>
</feature>
<reference evidence="5 6" key="1">
    <citation type="journal article" date="2021" name="BMC Genomics">
        <title>Genome-resolved metagenome and metatranscriptome analyses of thermophilic composting reveal key bacterial players and their metabolic interactions.</title>
        <authorList>
            <person name="Braga L.P.P."/>
            <person name="Pereira R.V."/>
            <person name="Martins L.F."/>
            <person name="Moura L.M.S."/>
            <person name="Sanchez F.B."/>
            <person name="Patane J.S.L."/>
            <person name="da Silva A.M."/>
            <person name="Setubal J.C."/>
        </authorList>
    </citation>
    <scope>NUCLEOTIDE SEQUENCE [LARGE SCALE GENOMIC DNA]</scope>
    <source>
        <strain evidence="5">ZC4RG45</strain>
    </source>
</reference>
<protein>
    <submittedName>
        <fullName evidence="5">GvpL/GvpF family gas vesicle protein</fullName>
    </submittedName>
</protein>
<feature type="region of interest" description="Disordered" evidence="4">
    <location>
        <begin position="51"/>
        <end position="93"/>
    </location>
</feature>
<dbReference type="AlphaFoldDB" id="A0ABD6FCC4"/>
<dbReference type="PANTHER" id="PTHR36852">
    <property type="entry name" value="PROTEIN GVPL 2"/>
    <property type="match status" value="1"/>
</dbReference>
<evidence type="ECO:0000313" key="5">
    <source>
        <dbReference type="EMBL" id="MFO7191710.1"/>
    </source>
</evidence>
<evidence type="ECO:0000256" key="4">
    <source>
        <dbReference type="SAM" id="MobiDB-lite"/>
    </source>
</evidence>